<dbReference type="InterPro" id="IPR045983">
    <property type="entry name" value="GUC-dom-containing_N"/>
</dbReference>
<keyword evidence="3" id="KW-1185">Reference proteome</keyword>
<dbReference type="GO" id="GO:0035556">
    <property type="term" value="P:intracellular signal transduction"/>
    <property type="evidence" value="ECO:0007669"/>
    <property type="project" value="InterPro"/>
</dbReference>
<dbReference type="SMART" id="SM00044">
    <property type="entry name" value="CYCc"/>
    <property type="match status" value="1"/>
</dbReference>
<proteinExistence type="predicted"/>
<dbReference type="InterPro" id="IPR029787">
    <property type="entry name" value="Nucleotide_cyclase"/>
</dbReference>
<gene>
    <name evidence="2" type="ORF">G6N74_17610</name>
</gene>
<reference evidence="2 3" key="1">
    <citation type="submission" date="2020-02" db="EMBL/GenBank/DDBJ databases">
        <title>Genome sequence of the type strain CGMCC 1.15528 of Mesorhizobium zhangyense.</title>
        <authorList>
            <person name="Gao J."/>
            <person name="Sun J."/>
        </authorList>
    </citation>
    <scope>NUCLEOTIDE SEQUENCE [LARGE SCALE GENOMIC DNA]</scope>
    <source>
        <strain evidence="2 3">CGMCC 1.15528</strain>
    </source>
</reference>
<organism evidence="2 3">
    <name type="scientific">Mesorhizobium zhangyense</name>
    <dbReference type="NCBI Taxonomy" id="1776730"/>
    <lineage>
        <taxon>Bacteria</taxon>
        <taxon>Pseudomonadati</taxon>
        <taxon>Pseudomonadota</taxon>
        <taxon>Alphaproteobacteria</taxon>
        <taxon>Hyphomicrobiales</taxon>
        <taxon>Phyllobacteriaceae</taxon>
        <taxon>Mesorhizobium</taxon>
    </lineage>
</organism>
<dbReference type="Proteomes" id="UP000481252">
    <property type="component" value="Unassembled WGS sequence"/>
</dbReference>
<dbReference type="AlphaFoldDB" id="A0A7C9VDT9"/>
<dbReference type="PANTHER" id="PTHR43081">
    <property type="entry name" value="ADENYLATE CYCLASE, TERMINAL-DIFFERENTIATION SPECIFIC-RELATED"/>
    <property type="match status" value="1"/>
</dbReference>
<dbReference type="SUPFAM" id="SSF55073">
    <property type="entry name" value="Nucleotide cyclase"/>
    <property type="match status" value="1"/>
</dbReference>
<dbReference type="GO" id="GO:0006171">
    <property type="term" value="P:cAMP biosynthetic process"/>
    <property type="evidence" value="ECO:0007669"/>
    <property type="project" value="TreeGrafter"/>
</dbReference>
<accession>A0A7C9VDT9</accession>
<protein>
    <submittedName>
        <fullName evidence="2">Adenylate/guanylate cyclase domain-containing protein</fullName>
    </submittedName>
</protein>
<comment type="caution">
    <text evidence="2">The sequence shown here is derived from an EMBL/GenBank/DDBJ whole genome shotgun (WGS) entry which is preliminary data.</text>
</comment>
<feature type="domain" description="Guanylate cyclase" evidence="1">
    <location>
        <begin position="302"/>
        <end position="420"/>
    </location>
</feature>
<evidence type="ECO:0000313" key="3">
    <source>
        <dbReference type="Proteomes" id="UP000481252"/>
    </source>
</evidence>
<dbReference type="PANTHER" id="PTHR43081:SF19">
    <property type="entry name" value="PH-SENSITIVE ADENYLATE CYCLASE RV1264"/>
    <property type="match status" value="1"/>
</dbReference>
<sequence length="471" mass="52200">MNEVQDLFSLLRQSSDVDPQAIDAIKKTVAEGEDRALCRINAPAFAAKHGLDEERVIGAFLHAARVGIFDISWNVLCPGCGGVLDSNATLKTVRKEEYTCALCSEGYAPTLDEMVEVTFTVSPRVRRIAAHNPEQLSVTEYFRQIYWASGVDLPEENFEEAMASFALEDVELEPGEKGVLTIQLPAEFVIVFEPVTHSAQFIDVKGEPTKERRNLSLVFDRDHIQSQMLEMQPGPLRIALENRTDSRVLPTVCVAGAELHCMLGKRRPFLTAKRLLSNQTFRDLYRTDTLDVDQRLKITSLTFLFTDLRGSTELYERVGDLSAFDMVRAHFQVLQEIVAAEAGAVVKTIGDAVMATFPTPDRAIAAALRMRDAMRALNDKSGREDLLLKIGVHAGPCIAVSMNERQDYFGQTVNIASRVQNLANAQAIFVTGAVVDDNLTADLLHRNALTPVPHDVSLRGIEREIAVYTIP</sequence>
<dbReference type="EMBL" id="JAAKZG010000007">
    <property type="protein sequence ID" value="NGN42889.1"/>
    <property type="molecule type" value="Genomic_DNA"/>
</dbReference>
<dbReference type="PROSITE" id="PS50125">
    <property type="entry name" value="GUANYLATE_CYCLASE_2"/>
    <property type="match status" value="1"/>
</dbReference>
<dbReference type="CDD" id="cd07302">
    <property type="entry name" value="CHD"/>
    <property type="match status" value="1"/>
</dbReference>
<dbReference type="Gene3D" id="3.30.70.1230">
    <property type="entry name" value="Nucleotide cyclase"/>
    <property type="match status" value="1"/>
</dbReference>
<dbReference type="InterPro" id="IPR050697">
    <property type="entry name" value="Adenylyl/Guanylyl_Cyclase_3/4"/>
</dbReference>
<dbReference type="Pfam" id="PF19363">
    <property type="entry name" value="DUF5939"/>
    <property type="match status" value="1"/>
</dbReference>
<dbReference type="InterPro" id="IPR001054">
    <property type="entry name" value="A/G_cyclase"/>
</dbReference>
<dbReference type="Pfam" id="PF00211">
    <property type="entry name" value="Guanylate_cyc"/>
    <property type="match status" value="1"/>
</dbReference>
<evidence type="ECO:0000259" key="1">
    <source>
        <dbReference type="PROSITE" id="PS50125"/>
    </source>
</evidence>
<name>A0A7C9VDT9_9HYPH</name>
<evidence type="ECO:0000313" key="2">
    <source>
        <dbReference type="EMBL" id="NGN42889.1"/>
    </source>
</evidence>
<dbReference type="RefSeq" id="WP_165119261.1">
    <property type="nucleotide sequence ID" value="NZ_JAAKZG010000007.1"/>
</dbReference>
<dbReference type="GO" id="GO:0004016">
    <property type="term" value="F:adenylate cyclase activity"/>
    <property type="evidence" value="ECO:0007669"/>
    <property type="project" value="UniProtKB-ARBA"/>
</dbReference>